<dbReference type="InterPro" id="IPR006527">
    <property type="entry name" value="F-box-assoc_dom_typ1"/>
</dbReference>
<dbReference type="InterPro" id="IPR017451">
    <property type="entry name" value="F-box-assoc_interact_dom"/>
</dbReference>
<dbReference type="PROSITE" id="PS50181">
    <property type="entry name" value="FBOX"/>
    <property type="match status" value="1"/>
</dbReference>
<evidence type="ECO:0000313" key="3">
    <source>
        <dbReference type="Proteomes" id="UP001341840"/>
    </source>
</evidence>
<dbReference type="Proteomes" id="UP001341840">
    <property type="component" value="Unassembled WGS sequence"/>
</dbReference>
<accession>A0ABU6XCV9</accession>
<dbReference type="SMART" id="SM00256">
    <property type="entry name" value="FBOX"/>
    <property type="match status" value="1"/>
</dbReference>
<evidence type="ECO:0000259" key="1">
    <source>
        <dbReference type="PROSITE" id="PS50181"/>
    </source>
</evidence>
<sequence>MLPTDLVIKILLRTDTPTIGRCRCVSNEWNQILTSEAFLSKHHNLCSTLQSSFLFHVWFSQWHGSPNAFFRICSNTGQPLYFPLLPHLRNCVDVNIIGNQKGNLCISYKDEDKKVKILIWNVLTSQKRLVPGPPNDGFQVLLCTLSFTYVPGTVHYYIIHTYRSRLDNEFLIYQLYSSEDHKWSRTKGCAGDIYKLGPGSIALNGEVYWINYSATANNIPESIISYLVVSRRWNVLNLPPNYHSVCHSLLEHQGRVALLYLPAHTNDHTMSIVSLRENLNGTLSWRVVVKIPGLQPHDMPRFLDHQDIISLIEAGEQGMPGMEGIILSRVVTDFSRFLPKISFLAKISNNFSLSSGNCFTLSWLCSELPDTD</sequence>
<dbReference type="InterPro" id="IPR001810">
    <property type="entry name" value="F-box_dom"/>
</dbReference>
<dbReference type="NCBIfam" id="TIGR01640">
    <property type="entry name" value="F_box_assoc_1"/>
    <property type="match status" value="1"/>
</dbReference>
<organism evidence="2 3">
    <name type="scientific">Stylosanthes scabra</name>
    <dbReference type="NCBI Taxonomy" id="79078"/>
    <lineage>
        <taxon>Eukaryota</taxon>
        <taxon>Viridiplantae</taxon>
        <taxon>Streptophyta</taxon>
        <taxon>Embryophyta</taxon>
        <taxon>Tracheophyta</taxon>
        <taxon>Spermatophyta</taxon>
        <taxon>Magnoliopsida</taxon>
        <taxon>eudicotyledons</taxon>
        <taxon>Gunneridae</taxon>
        <taxon>Pentapetalae</taxon>
        <taxon>rosids</taxon>
        <taxon>fabids</taxon>
        <taxon>Fabales</taxon>
        <taxon>Fabaceae</taxon>
        <taxon>Papilionoideae</taxon>
        <taxon>50 kb inversion clade</taxon>
        <taxon>dalbergioids sensu lato</taxon>
        <taxon>Dalbergieae</taxon>
        <taxon>Pterocarpus clade</taxon>
        <taxon>Stylosanthes</taxon>
    </lineage>
</organism>
<evidence type="ECO:0000313" key="2">
    <source>
        <dbReference type="EMBL" id="MED6195904.1"/>
    </source>
</evidence>
<protein>
    <recommendedName>
        <fullName evidence="1">F-box domain-containing protein</fullName>
    </recommendedName>
</protein>
<dbReference type="PANTHER" id="PTHR31672">
    <property type="entry name" value="BNACNNG10540D PROTEIN"/>
    <property type="match status" value="1"/>
</dbReference>
<gene>
    <name evidence="2" type="ORF">PIB30_042229</name>
</gene>
<feature type="domain" description="F-box" evidence="1">
    <location>
        <begin position="1"/>
        <end position="42"/>
    </location>
</feature>
<dbReference type="Pfam" id="PF00646">
    <property type="entry name" value="F-box"/>
    <property type="match status" value="1"/>
</dbReference>
<comment type="caution">
    <text evidence="2">The sequence shown here is derived from an EMBL/GenBank/DDBJ whole genome shotgun (WGS) entry which is preliminary data.</text>
</comment>
<dbReference type="EMBL" id="JASCZI010211687">
    <property type="protein sequence ID" value="MED6195904.1"/>
    <property type="molecule type" value="Genomic_DNA"/>
</dbReference>
<name>A0ABU6XCV9_9FABA</name>
<reference evidence="2 3" key="1">
    <citation type="journal article" date="2023" name="Plants (Basel)">
        <title>Bridging the Gap: Combining Genomics and Transcriptomics Approaches to Understand Stylosanthes scabra, an Orphan Legume from the Brazilian Caatinga.</title>
        <authorList>
            <person name="Ferreira-Neto J.R.C."/>
            <person name="da Silva M.D."/>
            <person name="Binneck E."/>
            <person name="de Melo N.F."/>
            <person name="da Silva R.H."/>
            <person name="de Melo A.L.T.M."/>
            <person name="Pandolfi V."/>
            <person name="Bustamante F.O."/>
            <person name="Brasileiro-Vidal A.C."/>
            <person name="Benko-Iseppon A.M."/>
        </authorList>
    </citation>
    <scope>NUCLEOTIDE SEQUENCE [LARGE SCALE GENOMIC DNA]</scope>
    <source>
        <tissue evidence="2">Leaves</tissue>
    </source>
</reference>
<keyword evidence="3" id="KW-1185">Reference proteome</keyword>
<dbReference type="SUPFAM" id="SSF81383">
    <property type="entry name" value="F-box domain"/>
    <property type="match status" value="1"/>
</dbReference>
<dbReference type="InterPro" id="IPR050796">
    <property type="entry name" value="SCF_F-box_component"/>
</dbReference>
<dbReference type="InterPro" id="IPR036047">
    <property type="entry name" value="F-box-like_dom_sf"/>
</dbReference>
<proteinExistence type="predicted"/>
<dbReference type="Pfam" id="PF07734">
    <property type="entry name" value="FBA_1"/>
    <property type="match status" value="1"/>
</dbReference>